<keyword evidence="3" id="KW-1185">Reference proteome</keyword>
<proteinExistence type="predicted"/>
<gene>
    <name evidence="2" type="ORF">J4Q44_G00361690</name>
</gene>
<name>A0AAN8KLQ8_9TELE</name>
<feature type="region of interest" description="Disordered" evidence="1">
    <location>
        <begin position="52"/>
        <end position="79"/>
    </location>
</feature>
<evidence type="ECO:0000313" key="2">
    <source>
        <dbReference type="EMBL" id="KAK6293843.1"/>
    </source>
</evidence>
<evidence type="ECO:0000256" key="1">
    <source>
        <dbReference type="SAM" id="MobiDB-lite"/>
    </source>
</evidence>
<reference evidence="2 3" key="1">
    <citation type="submission" date="2021-04" db="EMBL/GenBank/DDBJ databases">
        <authorList>
            <person name="De Guttry C."/>
            <person name="Zahm M."/>
            <person name="Klopp C."/>
            <person name="Cabau C."/>
            <person name="Louis A."/>
            <person name="Berthelot C."/>
            <person name="Parey E."/>
            <person name="Roest Crollius H."/>
            <person name="Montfort J."/>
            <person name="Robinson-Rechavi M."/>
            <person name="Bucao C."/>
            <person name="Bouchez O."/>
            <person name="Gislard M."/>
            <person name="Lluch J."/>
            <person name="Milhes M."/>
            <person name="Lampietro C."/>
            <person name="Lopez Roques C."/>
            <person name="Donnadieu C."/>
            <person name="Braasch I."/>
            <person name="Desvignes T."/>
            <person name="Postlethwait J."/>
            <person name="Bobe J."/>
            <person name="Wedekind C."/>
            <person name="Guiguen Y."/>
        </authorList>
    </citation>
    <scope>NUCLEOTIDE SEQUENCE [LARGE SCALE GENOMIC DNA]</scope>
    <source>
        <strain evidence="2">Cs_M1</strain>
        <tissue evidence="2">Blood</tissue>
    </source>
</reference>
<dbReference type="AlphaFoldDB" id="A0AAN8KLQ8"/>
<dbReference type="EMBL" id="JAGTTL010000036">
    <property type="protein sequence ID" value="KAK6293843.1"/>
    <property type="molecule type" value="Genomic_DNA"/>
</dbReference>
<sequence>MSSRDPQVGSDPPFRNHWCRRHIRMYIRRLASELAKRSWAEAAGGRLLSLSGEEERIDGNNHTIDSAGCGSDNQQAHAG</sequence>
<organism evidence="2 3">
    <name type="scientific">Coregonus suidteri</name>
    <dbReference type="NCBI Taxonomy" id="861788"/>
    <lineage>
        <taxon>Eukaryota</taxon>
        <taxon>Metazoa</taxon>
        <taxon>Chordata</taxon>
        <taxon>Craniata</taxon>
        <taxon>Vertebrata</taxon>
        <taxon>Euteleostomi</taxon>
        <taxon>Actinopterygii</taxon>
        <taxon>Neopterygii</taxon>
        <taxon>Teleostei</taxon>
        <taxon>Protacanthopterygii</taxon>
        <taxon>Salmoniformes</taxon>
        <taxon>Salmonidae</taxon>
        <taxon>Coregoninae</taxon>
        <taxon>Coregonus</taxon>
    </lineage>
</organism>
<protein>
    <submittedName>
        <fullName evidence="2">Uncharacterized protein</fullName>
    </submittedName>
</protein>
<dbReference type="Proteomes" id="UP001356427">
    <property type="component" value="Unassembled WGS sequence"/>
</dbReference>
<accession>A0AAN8KLQ8</accession>
<evidence type="ECO:0000313" key="3">
    <source>
        <dbReference type="Proteomes" id="UP001356427"/>
    </source>
</evidence>
<comment type="caution">
    <text evidence="2">The sequence shown here is derived from an EMBL/GenBank/DDBJ whole genome shotgun (WGS) entry which is preliminary data.</text>
</comment>